<organism evidence="2 3">
    <name type="scientific">Limobrevibacterium gyesilva</name>
    <dbReference type="NCBI Taxonomy" id="2991712"/>
    <lineage>
        <taxon>Bacteria</taxon>
        <taxon>Pseudomonadati</taxon>
        <taxon>Pseudomonadota</taxon>
        <taxon>Alphaproteobacteria</taxon>
        <taxon>Acetobacterales</taxon>
        <taxon>Acetobacteraceae</taxon>
        <taxon>Limobrevibacterium</taxon>
    </lineage>
</organism>
<proteinExistence type="predicted"/>
<dbReference type="RefSeq" id="WP_264716108.1">
    <property type="nucleotide sequence ID" value="NZ_JAPDNT010000031.1"/>
</dbReference>
<accession>A0AA41YNI3</accession>
<feature type="signal peptide" evidence="1">
    <location>
        <begin position="1"/>
        <end position="23"/>
    </location>
</feature>
<evidence type="ECO:0000313" key="2">
    <source>
        <dbReference type="EMBL" id="MCW3477179.1"/>
    </source>
</evidence>
<evidence type="ECO:0000313" key="3">
    <source>
        <dbReference type="Proteomes" id="UP001165679"/>
    </source>
</evidence>
<dbReference type="AlphaFoldDB" id="A0AA41YNI3"/>
<reference evidence="2" key="2">
    <citation type="submission" date="2022-10" db="EMBL/GenBank/DDBJ databases">
        <authorList>
            <person name="Trinh H.N."/>
        </authorList>
    </citation>
    <scope>NUCLEOTIDE SEQUENCE</scope>
    <source>
        <strain evidence="2">RN2-1</strain>
    </source>
</reference>
<evidence type="ECO:0008006" key="4">
    <source>
        <dbReference type="Google" id="ProtNLM"/>
    </source>
</evidence>
<protein>
    <recommendedName>
        <fullName evidence="4">Lipoprotein</fullName>
    </recommendedName>
</protein>
<comment type="caution">
    <text evidence="2">The sequence shown here is derived from an EMBL/GenBank/DDBJ whole genome shotgun (WGS) entry which is preliminary data.</text>
</comment>
<dbReference type="EMBL" id="JAPDNT010000031">
    <property type="protein sequence ID" value="MCW3477179.1"/>
    <property type="molecule type" value="Genomic_DNA"/>
</dbReference>
<name>A0AA41YNI3_9PROT</name>
<reference evidence="2" key="1">
    <citation type="submission" date="2022-09" db="EMBL/GenBank/DDBJ databases">
        <title>Rhodovastum sp. nov. RN2-1 isolated from soil in Seongnam, South Korea.</title>
        <authorList>
            <person name="Le N.T."/>
        </authorList>
    </citation>
    <scope>NUCLEOTIDE SEQUENCE</scope>
    <source>
        <strain evidence="2">RN2-1</strain>
    </source>
</reference>
<sequence length="145" mass="15188">MKTSAALAAVLALLLDGCAPKPAATTAPAPTAAPTAGASAEAGDGSAASVLEHILDRTVVIINNTPSTLYFSVKLPNEDAWNQYPASPNNSQGIYCPTCDEDSDFKFYMATTTAPISRTLKANYRYMIVAGPSNNWEVVQGPALH</sequence>
<gene>
    <name evidence="2" type="ORF">OL599_21640</name>
</gene>
<evidence type="ECO:0000256" key="1">
    <source>
        <dbReference type="SAM" id="SignalP"/>
    </source>
</evidence>
<dbReference type="Proteomes" id="UP001165679">
    <property type="component" value="Unassembled WGS sequence"/>
</dbReference>
<keyword evidence="1" id="KW-0732">Signal</keyword>
<keyword evidence="3" id="KW-1185">Reference proteome</keyword>
<feature type="chain" id="PRO_5041281051" description="Lipoprotein" evidence="1">
    <location>
        <begin position="24"/>
        <end position="145"/>
    </location>
</feature>